<evidence type="ECO:0000313" key="2">
    <source>
        <dbReference type="EMBL" id="EMY76126.1"/>
    </source>
</evidence>
<evidence type="ECO:0000313" key="3">
    <source>
        <dbReference type="Proteomes" id="UP000012313"/>
    </source>
</evidence>
<sequence length="64" mass="7610">MILQGEFNHWTQESSPCQGVSTNRELREKRNRERKPEIVGGLNKGTFLKKKRIRIRSKNRFLDP</sequence>
<dbReference type="Proteomes" id="UP000012313">
    <property type="component" value="Unassembled WGS sequence"/>
</dbReference>
<accession>N1W7E2</accession>
<feature type="region of interest" description="Disordered" evidence="1">
    <location>
        <begin position="1"/>
        <end position="43"/>
    </location>
</feature>
<gene>
    <name evidence="2" type="ORF">LEP1GSC060_3702</name>
</gene>
<evidence type="ECO:0000256" key="1">
    <source>
        <dbReference type="SAM" id="MobiDB-lite"/>
    </source>
</evidence>
<dbReference type="AlphaFoldDB" id="N1W7E2"/>
<dbReference type="EMBL" id="AOHC02000053">
    <property type="protein sequence ID" value="EMY76126.1"/>
    <property type="molecule type" value="Genomic_DNA"/>
</dbReference>
<keyword evidence="3" id="KW-1185">Reference proteome</keyword>
<name>N1W7E2_9LEPT</name>
<feature type="compositionally biased region" description="Polar residues" evidence="1">
    <location>
        <begin position="9"/>
        <end position="22"/>
    </location>
</feature>
<feature type="compositionally biased region" description="Basic and acidic residues" evidence="1">
    <location>
        <begin position="24"/>
        <end position="37"/>
    </location>
</feature>
<reference evidence="2" key="1">
    <citation type="submission" date="2013-03" db="EMBL/GenBank/DDBJ databases">
        <authorList>
            <person name="Harkins D.M."/>
            <person name="Durkin A.S."/>
            <person name="Brinkac L.M."/>
            <person name="Haft D.H."/>
            <person name="Selengut J.D."/>
            <person name="Sanka R."/>
            <person name="DePew J."/>
            <person name="Purushe J."/>
            <person name="Hartskeerl R.A."/>
            <person name="Ahmed A."/>
            <person name="van der Linden H."/>
            <person name="Goris M.G.A."/>
            <person name="Vinetz J.M."/>
            <person name="Sutton G.G."/>
            <person name="Nierman W.C."/>
            <person name="Fouts D.E."/>
        </authorList>
    </citation>
    <scope>NUCLEOTIDE SEQUENCE [LARGE SCALE GENOMIC DNA]</scope>
    <source>
        <strain evidence="2">ICFT</strain>
    </source>
</reference>
<protein>
    <submittedName>
        <fullName evidence="2">Uncharacterized protein</fullName>
    </submittedName>
</protein>
<comment type="caution">
    <text evidence="2">The sequence shown here is derived from an EMBL/GenBank/DDBJ whole genome shotgun (WGS) entry which is preliminary data.</text>
</comment>
<proteinExistence type="predicted"/>
<organism evidence="2 3">
    <name type="scientific">Leptospira weilii serovar Ranarum str. ICFT</name>
    <dbReference type="NCBI Taxonomy" id="1218598"/>
    <lineage>
        <taxon>Bacteria</taxon>
        <taxon>Pseudomonadati</taxon>
        <taxon>Spirochaetota</taxon>
        <taxon>Spirochaetia</taxon>
        <taxon>Leptospirales</taxon>
        <taxon>Leptospiraceae</taxon>
        <taxon>Leptospira</taxon>
    </lineage>
</organism>